<reference evidence="2 3" key="1">
    <citation type="submission" date="2017-02" db="EMBL/GenBank/DDBJ databases">
        <authorList>
            <person name="Peterson S.W."/>
        </authorList>
    </citation>
    <scope>NUCLEOTIDE SEQUENCE [LARGE SCALE GENOMIC DNA]</scope>
    <source>
        <strain evidence="2 3">DSM 18108</strain>
    </source>
</reference>
<dbReference type="InterPro" id="IPR036388">
    <property type="entry name" value="WH-like_DNA-bd_sf"/>
</dbReference>
<protein>
    <submittedName>
        <fullName evidence="2">DNA-binding transcriptional regulator, MarR family</fullName>
    </submittedName>
</protein>
<dbReference type="AlphaFoldDB" id="A0A1T5NNU0"/>
<sequence length="150" mass="17714">MKLEEELKQTRFKDEYQKAMLNIIFTGNWLEVGASHMLKEYDLSSQQFNVLRILRGSRPNPLNLLDIQERMMDKMSNATRLVEKLRQKGLLTRQQCDSNRRKVEIEITDKGLALLKELDPVMEKNHREVTKKLTKEEVNTINELLDKLRS</sequence>
<dbReference type="PRINTS" id="PR00598">
    <property type="entry name" value="HTHMARR"/>
</dbReference>
<dbReference type="Pfam" id="PF01047">
    <property type="entry name" value="MarR"/>
    <property type="match status" value="1"/>
</dbReference>
<evidence type="ECO:0000313" key="2">
    <source>
        <dbReference type="EMBL" id="SKD02092.1"/>
    </source>
</evidence>
<keyword evidence="3" id="KW-1185">Reference proteome</keyword>
<dbReference type="PROSITE" id="PS50995">
    <property type="entry name" value="HTH_MARR_2"/>
    <property type="match status" value="1"/>
</dbReference>
<dbReference type="STRING" id="393003.SAMN05660461_2411"/>
<gene>
    <name evidence="2" type="ORF">SAMN05660461_2411</name>
</gene>
<dbReference type="InterPro" id="IPR039422">
    <property type="entry name" value="MarR/SlyA-like"/>
</dbReference>
<dbReference type="Proteomes" id="UP000190166">
    <property type="component" value="Unassembled WGS sequence"/>
</dbReference>
<dbReference type="PANTHER" id="PTHR33164">
    <property type="entry name" value="TRANSCRIPTIONAL REGULATOR, MARR FAMILY"/>
    <property type="match status" value="1"/>
</dbReference>
<dbReference type="InterPro" id="IPR000835">
    <property type="entry name" value="HTH_MarR-typ"/>
</dbReference>
<accession>A0A1T5NNU0</accession>
<dbReference type="EMBL" id="FUZZ01000001">
    <property type="protein sequence ID" value="SKD02092.1"/>
    <property type="molecule type" value="Genomic_DNA"/>
</dbReference>
<feature type="domain" description="HTH marR-type" evidence="1">
    <location>
        <begin position="1"/>
        <end position="150"/>
    </location>
</feature>
<dbReference type="SMART" id="SM00347">
    <property type="entry name" value="HTH_MARR"/>
    <property type="match status" value="1"/>
</dbReference>
<dbReference type="PANTHER" id="PTHR33164:SF101">
    <property type="entry name" value="TRANSCRIPTIONAL REPRESSOR MPRA"/>
    <property type="match status" value="1"/>
</dbReference>
<dbReference type="GO" id="GO:0006950">
    <property type="term" value="P:response to stress"/>
    <property type="evidence" value="ECO:0007669"/>
    <property type="project" value="TreeGrafter"/>
</dbReference>
<dbReference type="GO" id="GO:0003677">
    <property type="term" value="F:DNA binding"/>
    <property type="evidence" value="ECO:0007669"/>
    <property type="project" value="UniProtKB-KW"/>
</dbReference>
<name>A0A1T5NNU0_9BACT</name>
<dbReference type="InterPro" id="IPR036390">
    <property type="entry name" value="WH_DNA-bd_sf"/>
</dbReference>
<keyword evidence="2" id="KW-0238">DNA-binding</keyword>
<dbReference type="Gene3D" id="1.10.10.10">
    <property type="entry name" value="Winged helix-like DNA-binding domain superfamily/Winged helix DNA-binding domain"/>
    <property type="match status" value="1"/>
</dbReference>
<evidence type="ECO:0000259" key="1">
    <source>
        <dbReference type="PROSITE" id="PS50995"/>
    </source>
</evidence>
<dbReference type="RefSeq" id="WP_181784984.1">
    <property type="nucleotide sequence ID" value="NZ_FUZZ01000001.1"/>
</dbReference>
<dbReference type="SUPFAM" id="SSF46785">
    <property type="entry name" value="Winged helix' DNA-binding domain"/>
    <property type="match status" value="1"/>
</dbReference>
<evidence type="ECO:0000313" key="3">
    <source>
        <dbReference type="Proteomes" id="UP000190166"/>
    </source>
</evidence>
<organism evidence="2 3">
    <name type="scientific">Chitinophaga ginsengisegetis</name>
    <dbReference type="NCBI Taxonomy" id="393003"/>
    <lineage>
        <taxon>Bacteria</taxon>
        <taxon>Pseudomonadati</taxon>
        <taxon>Bacteroidota</taxon>
        <taxon>Chitinophagia</taxon>
        <taxon>Chitinophagales</taxon>
        <taxon>Chitinophagaceae</taxon>
        <taxon>Chitinophaga</taxon>
    </lineage>
</organism>
<proteinExistence type="predicted"/>
<dbReference type="GO" id="GO:0003700">
    <property type="term" value="F:DNA-binding transcription factor activity"/>
    <property type="evidence" value="ECO:0007669"/>
    <property type="project" value="InterPro"/>
</dbReference>